<accession>A0A5B7EE65</accession>
<organism evidence="1 2">
    <name type="scientific">Portunus trituberculatus</name>
    <name type="common">Swimming crab</name>
    <name type="synonym">Neptunus trituberculatus</name>
    <dbReference type="NCBI Taxonomy" id="210409"/>
    <lineage>
        <taxon>Eukaryota</taxon>
        <taxon>Metazoa</taxon>
        <taxon>Ecdysozoa</taxon>
        <taxon>Arthropoda</taxon>
        <taxon>Crustacea</taxon>
        <taxon>Multicrustacea</taxon>
        <taxon>Malacostraca</taxon>
        <taxon>Eumalacostraca</taxon>
        <taxon>Eucarida</taxon>
        <taxon>Decapoda</taxon>
        <taxon>Pleocyemata</taxon>
        <taxon>Brachyura</taxon>
        <taxon>Eubrachyura</taxon>
        <taxon>Portunoidea</taxon>
        <taxon>Portunidae</taxon>
        <taxon>Portuninae</taxon>
        <taxon>Portunus</taxon>
    </lineage>
</organism>
<name>A0A5B7EE65_PORTR</name>
<sequence>MWLEGGHASNTGMVVVQYSVTGRGAAASESRTESSGRPAAHVEAGRRGTLVYTMIRSCCAGETGPCEAEGLAGRGLGRPAVLWNVEATRRTTVACRQHLTRSGSGGGSSSTLSAG</sequence>
<evidence type="ECO:0000313" key="2">
    <source>
        <dbReference type="Proteomes" id="UP000324222"/>
    </source>
</evidence>
<protein>
    <submittedName>
        <fullName evidence="1">Uncharacterized protein</fullName>
    </submittedName>
</protein>
<gene>
    <name evidence="1" type="ORF">E2C01_025785</name>
</gene>
<dbReference type="AlphaFoldDB" id="A0A5B7EE65"/>
<dbReference type="Proteomes" id="UP000324222">
    <property type="component" value="Unassembled WGS sequence"/>
</dbReference>
<keyword evidence="2" id="KW-1185">Reference proteome</keyword>
<comment type="caution">
    <text evidence="1">The sequence shown here is derived from an EMBL/GenBank/DDBJ whole genome shotgun (WGS) entry which is preliminary data.</text>
</comment>
<dbReference type="EMBL" id="VSRR010002632">
    <property type="protein sequence ID" value="MPC32471.1"/>
    <property type="molecule type" value="Genomic_DNA"/>
</dbReference>
<reference evidence="1 2" key="1">
    <citation type="submission" date="2019-05" db="EMBL/GenBank/DDBJ databases">
        <title>Another draft genome of Portunus trituberculatus and its Hox gene families provides insights of decapod evolution.</title>
        <authorList>
            <person name="Jeong J.-H."/>
            <person name="Song I."/>
            <person name="Kim S."/>
            <person name="Choi T."/>
            <person name="Kim D."/>
            <person name="Ryu S."/>
            <person name="Kim W."/>
        </authorList>
    </citation>
    <scope>NUCLEOTIDE SEQUENCE [LARGE SCALE GENOMIC DNA]</scope>
    <source>
        <tissue evidence="1">Muscle</tissue>
    </source>
</reference>
<proteinExistence type="predicted"/>
<evidence type="ECO:0000313" key="1">
    <source>
        <dbReference type="EMBL" id="MPC32471.1"/>
    </source>
</evidence>